<dbReference type="AlphaFoldDB" id="A0A2Z4JB62"/>
<proteinExistence type="predicted"/>
<evidence type="ECO:0000313" key="2">
    <source>
        <dbReference type="Proteomes" id="UP000249616"/>
    </source>
</evidence>
<reference evidence="1 2" key="1">
    <citation type="journal article" date="2019" name="Int. J. Syst. Evol. Microbiol.">
        <title>Streptomyces cadmiisoli sp. nov., a novel actinomycete isolated from cadmium-contaminated soil.</title>
        <authorList>
            <person name="Li K."/>
            <person name="Tang X."/>
            <person name="Zhao J."/>
            <person name="Guo Y."/>
            <person name="Tang Y."/>
            <person name="Gao J."/>
        </authorList>
    </citation>
    <scope>NUCLEOTIDE SEQUENCE [LARGE SCALE GENOMIC DNA]</scope>
    <source>
        <strain evidence="1 2">ZFG47</strain>
    </source>
</reference>
<keyword evidence="2" id="KW-1185">Reference proteome</keyword>
<organism evidence="1 2">
    <name type="scientific">Streptomyces cadmiisoli</name>
    <dbReference type="NCBI Taxonomy" id="2184053"/>
    <lineage>
        <taxon>Bacteria</taxon>
        <taxon>Bacillati</taxon>
        <taxon>Actinomycetota</taxon>
        <taxon>Actinomycetes</taxon>
        <taxon>Kitasatosporales</taxon>
        <taxon>Streptomycetaceae</taxon>
        <taxon>Streptomyces</taxon>
        <taxon>Streptomyces aurantiacus group</taxon>
    </lineage>
</organism>
<accession>A0A2Z4JB62</accession>
<dbReference type="Proteomes" id="UP000249616">
    <property type="component" value="Chromosome"/>
</dbReference>
<sequence length="74" mass="7698">MADWLVVEHSRVLSVDPVQQQTLADLAAGCAEVLGRVADLVVAALDQLTVAVLSCLGAEEEAMGARFCDRGSGV</sequence>
<evidence type="ECO:0000313" key="1">
    <source>
        <dbReference type="EMBL" id="AWW41603.1"/>
    </source>
</evidence>
<gene>
    <name evidence="1" type="ORF">DN051_37205</name>
</gene>
<name>A0A2Z4JB62_9ACTN</name>
<dbReference type="KEGG" id="scad:DN051_37205"/>
<dbReference type="EMBL" id="CP030073">
    <property type="protein sequence ID" value="AWW41603.1"/>
    <property type="molecule type" value="Genomic_DNA"/>
</dbReference>
<protein>
    <submittedName>
        <fullName evidence="1">Uncharacterized protein</fullName>
    </submittedName>
</protein>